<evidence type="ECO:0000256" key="6">
    <source>
        <dbReference type="ARBA" id="ARBA00023993"/>
    </source>
</evidence>
<comment type="catalytic activity">
    <reaction evidence="6">
        <text>D-sedoheptulose 7-phosphate = 2-epi-5-epi-valiolone + phosphate</text>
        <dbReference type="Rhea" id="RHEA:44184"/>
        <dbReference type="ChEBI" id="CHEBI:43474"/>
        <dbReference type="ChEBI" id="CHEBI:57483"/>
        <dbReference type="ChEBI" id="CHEBI:84187"/>
        <dbReference type="EC" id="4.2.3.152"/>
    </reaction>
</comment>
<keyword evidence="13" id="KW-1185">Reference proteome</keyword>
<dbReference type="Proteomes" id="UP001582793">
    <property type="component" value="Unassembled WGS sequence"/>
</dbReference>
<feature type="compositionally biased region" description="Pro residues" evidence="9">
    <location>
        <begin position="231"/>
        <end position="248"/>
    </location>
</feature>
<dbReference type="Pfam" id="PF24621">
    <property type="entry name" value="DHQS_C"/>
    <property type="match status" value="1"/>
</dbReference>
<dbReference type="InterPro" id="IPR030960">
    <property type="entry name" value="DHQS/DOIS_N"/>
</dbReference>
<keyword evidence="2" id="KW-0479">Metal-binding</keyword>
<evidence type="ECO:0000256" key="9">
    <source>
        <dbReference type="SAM" id="MobiDB-lite"/>
    </source>
</evidence>
<dbReference type="EC" id="4.2.3.152" evidence="7"/>
<dbReference type="PANTHER" id="PTHR43622:SF3">
    <property type="entry name" value="2-EPI-5-EPI-VALIOLONE SYNTHASE"/>
    <property type="match status" value="1"/>
</dbReference>
<dbReference type="RefSeq" id="WP_375735391.1">
    <property type="nucleotide sequence ID" value="NZ_JBCGDC010000066.1"/>
</dbReference>
<feature type="domain" description="3-dehydroquinate synthase N-terminal" evidence="10">
    <location>
        <begin position="85"/>
        <end position="196"/>
    </location>
</feature>
<keyword evidence="5 12" id="KW-0456">Lyase</keyword>
<name>A0ABV5CUJ7_9ACTN</name>
<evidence type="ECO:0000256" key="3">
    <source>
        <dbReference type="ARBA" id="ARBA00022741"/>
    </source>
</evidence>
<comment type="cofactor">
    <cofactor evidence="1">
        <name>NAD(+)</name>
        <dbReference type="ChEBI" id="CHEBI:57540"/>
    </cofactor>
</comment>
<feature type="domain" description="3-dehydroquinate synthase C-terminal" evidence="11">
    <location>
        <begin position="198"/>
        <end position="348"/>
    </location>
</feature>
<evidence type="ECO:0000313" key="12">
    <source>
        <dbReference type="EMBL" id="MFB6395677.1"/>
    </source>
</evidence>
<organism evidence="12 13">
    <name type="scientific">Polymorphospora lycopeni</name>
    <dbReference type="NCBI Taxonomy" id="3140240"/>
    <lineage>
        <taxon>Bacteria</taxon>
        <taxon>Bacillati</taxon>
        <taxon>Actinomycetota</taxon>
        <taxon>Actinomycetes</taxon>
        <taxon>Micromonosporales</taxon>
        <taxon>Micromonosporaceae</taxon>
        <taxon>Polymorphospora</taxon>
    </lineage>
</organism>
<evidence type="ECO:0000259" key="10">
    <source>
        <dbReference type="Pfam" id="PF01761"/>
    </source>
</evidence>
<evidence type="ECO:0000313" key="13">
    <source>
        <dbReference type="Proteomes" id="UP001582793"/>
    </source>
</evidence>
<evidence type="ECO:0000256" key="1">
    <source>
        <dbReference type="ARBA" id="ARBA00001911"/>
    </source>
</evidence>
<dbReference type="InterPro" id="IPR035872">
    <property type="entry name" value="EEVS-like"/>
</dbReference>
<evidence type="ECO:0000256" key="8">
    <source>
        <dbReference type="ARBA" id="ARBA00024092"/>
    </source>
</evidence>
<dbReference type="Gene3D" id="3.40.50.1970">
    <property type="match status" value="1"/>
</dbReference>
<protein>
    <recommendedName>
        <fullName evidence="8">2-epi-5-epi-valiolone synthase</fullName>
        <ecNumber evidence="7">4.2.3.152</ecNumber>
    </recommendedName>
</protein>
<dbReference type="PANTHER" id="PTHR43622">
    <property type="entry name" value="3-DEHYDROQUINATE SYNTHASE"/>
    <property type="match status" value="1"/>
</dbReference>
<gene>
    <name evidence="12" type="ORF">AAFH96_21565</name>
</gene>
<sequence>MSISAPTTGVRADATGFSLHAVDGTAYRVELTMDLFAPGNLLLRDRLAGRRVVAFVGPTVNRLYGERIRAYLRDRLSPGSWTVHVVRTGERFKTLASVERIGALAKADGLDRHGVMLAVGGGVLCDLVGFAAATYARGVRYVKVNTTLVGQVDVGVGIKTGVNAFGSKNMLGAYHPAYASINDPAFLRTLPDREIRCGLGEIVKMAVIRDRALFETLVEHPDAFRPAPDRVGPPGPEGMPDRVGPPRPDGAVGGPAGVEDYVLRAAMESMLRELCPNLREENLARLVDFGHTFGPVIETASDYRVAHGESVAIDMALSSQIARLLGLLSEADCDRITELLLRLGLPVYDAATCTPELMWQALRGAWERRGRRLHLVVPTGIGSATFVDDLDDLPAGVLDKALVALAAAGRAGRPGRLVVAG</sequence>
<dbReference type="Gene3D" id="1.20.1090.10">
    <property type="entry name" value="Dehydroquinate synthase-like - alpha domain"/>
    <property type="match status" value="1"/>
</dbReference>
<keyword evidence="3" id="KW-0547">Nucleotide-binding</keyword>
<feature type="region of interest" description="Disordered" evidence="9">
    <location>
        <begin position="224"/>
        <end position="248"/>
    </location>
</feature>
<dbReference type="Pfam" id="PF01761">
    <property type="entry name" value="DHQ_synthase"/>
    <property type="match status" value="1"/>
</dbReference>
<evidence type="ECO:0000259" key="11">
    <source>
        <dbReference type="Pfam" id="PF24621"/>
    </source>
</evidence>
<evidence type="ECO:0000256" key="4">
    <source>
        <dbReference type="ARBA" id="ARBA00023027"/>
    </source>
</evidence>
<reference evidence="12 13" key="1">
    <citation type="submission" date="2024-04" db="EMBL/GenBank/DDBJ databases">
        <title>Polymorphospora sp. isolated from Baiyangdian Lake in Xiong'an New Area.</title>
        <authorList>
            <person name="Zhang X."/>
            <person name="Liu J."/>
        </authorList>
    </citation>
    <scope>NUCLEOTIDE SEQUENCE [LARGE SCALE GENOMIC DNA]</scope>
    <source>
        <strain evidence="12 13">2-325</strain>
    </source>
</reference>
<dbReference type="InterPro" id="IPR056179">
    <property type="entry name" value="DHQS_C"/>
</dbReference>
<dbReference type="EMBL" id="JBCGDC010000066">
    <property type="protein sequence ID" value="MFB6395677.1"/>
    <property type="molecule type" value="Genomic_DNA"/>
</dbReference>
<dbReference type="GO" id="GO:0016829">
    <property type="term" value="F:lyase activity"/>
    <property type="evidence" value="ECO:0007669"/>
    <property type="project" value="UniProtKB-KW"/>
</dbReference>
<keyword evidence="4" id="KW-0520">NAD</keyword>
<evidence type="ECO:0000256" key="7">
    <source>
        <dbReference type="ARBA" id="ARBA00024060"/>
    </source>
</evidence>
<dbReference type="InterPro" id="IPR050071">
    <property type="entry name" value="Dehydroquinate_synthase"/>
</dbReference>
<accession>A0ABV5CUJ7</accession>
<dbReference type="CDD" id="cd08199">
    <property type="entry name" value="EEVS"/>
    <property type="match status" value="1"/>
</dbReference>
<proteinExistence type="predicted"/>
<evidence type="ECO:0000256" key="5">
    <source>
        <dbReference type="ARBA" id="ARBA00023239"/>
    </source>
</evidence>
<dbReference type="SUPFAM" id="SSF56796">
    <property type="entry name" value="Dehydroquinate synthase-like"/>
    <property type="match status" value="1"/>
</dbReference>
<comment type="caution">
    <text evidence="12">The sequence shown here is derived from an EMBL/GenBank/DDBJ whole genome shotgun (WGS) entry which is preliminary data.</text>
</comment>
<evidence type="ECO:0000256" key="2">
    <source>
        <dbReference type="ARBA" id="ARBA00022723"/>
    </source>
</evidence>